<accession>I0K9W9</accession>
<gene>
    <name evidence="1" type="ORF">FAES_2913</name>
</gene>
<evidence type="ECO:0000313" key="1">
    <source>
        <dbReference type="EMBL" id="CCH00922.1"/>
    </source>
</evidence>
<dbReference type="EMBL" id="HE796683">
    <property type="protein sequence ID" value="CCH00922.1"/>
    <property type="molecule type" value="Genomic_DNA"/>
</dbReference>
<dbReference type="eggNOG" id="ENOG5030WRY">
    <property type="taxonomic scope" value="Bacteria"/>
</dbReference>
<keyword evidence="2" id="KW-1185">Reference proteome</keyword>
<dbReference type="AlphaFoldDB" id="I0K9W9"/>
<evidence type="ECO:0000313" key="2">
    <source>
        <dbReference type="Proteomes" id="UP000011058"/>
    </source>
</evidence>
<dbReference type="HOGENOM" id="CLU_741347_0_0_10"/>
<dbReference type="KEGG" id="fae:FAES_2913"/>
<proteinExistence type="predicted"/>
<organism evidence="1 2">
    <name type="scientific">Fibrella aestuarina BUZ 2</name>
    <dbReference type="NCBI Taxonomy" id="1166018"/>
    <lineage>
        <taxon>Bacteria</taxon>
        <taxon>Pseudomonadati</taxon>
        <taxon>Bacteroidota</taxon>
        <taxon>Cytophagia</taxon>
        <taxon>Cytophagales</taxon>
        <taxon>Spirosomataceae</taxon>
        <taxon>Fibrella</taxon>
    </lineage>
</organism>
<dbReference type="STRING" id="1166018.FAES_2913"/>
<reference evidence="1 2" key="1">
    <citation type="journal article" date="2012" name="J. Bacteriol.">
        <title>Genome Sequence of Fibrella aestuarina BUZ 2T, a Filamentous Marine Bacterium.</title>
        <authorList>
            <person name="Filippini M."/>
            <person name="Qi W."/>
            <person name="Blom J."/>
            <person name="Goesmann A."/>
            <person name="Smits T.H."/>
            <person name="Bagheri H.C."/>
        </authorList>
    </citation>
    <scope>NUCLEOTIDE SEQUENCE [LARGE SCALE GENOMIC DNA]</scope>
    <source>
        <strain evidence="2">BUZ 2T</strain>
    </source>
</reference>
<protein>
    <submittedName>
        <fullName evidence="1">Uncharacterized protein</fullName>
    </submittedName>
</protein>
<dbReference type="Proteomes" id="UP000011058">
    <property type="component" value="Chromosome"/>
</dbReference>
<sequence>MLQNRLPTRPFGLLFATAICLITGLLTPAVKAQSVDFEPLIKEITETRRLLRQKDSLSLPVLYEGRGYRIELSPNPIPFTVQQTTVETGADRAHAASYSVIYENRLVSLFDSVGFICLTLPTLVRDRDYEKRLNTKSFQYHCLLNGQLVGFSNGRYYALNSKGKWRPYADNVPMGRQPKLAEDDRYIVFGRSHGEWGGTLYFYDKASREVHLTGSSEANTIRKEGDTYLVLSSSGHGVGGAFLRQISAPNTLPVTTLADKNDMVAGYALGNTAPPPAPSDIRFRYDGIQLWSMFSVQDRPLYLLRWLGNTLLAERDGDVFKLVYPLLFKPFYAHNPITTTYGRYTLINYADTRGEVGCLLIDGLTINWLNWSM</sequence>
<name>I0K9W9_9BACT</name>